<comment type="similarity">
    <text evidence="1">Belongs to the PI3/PI4-kinase family. Type III PI4K subfamily.</text>
</comment>
<dbReference type="GO" id="GO:0004430">
    <property type="term" value="F:1-phosphatidylinositol 4-kinase activity"/>
    <property type="evidence" value="ECO:0007669"/>
    <property type="project" value="UniProtKB-EC"/>
</dbReference>
<dbReference type="OrthoDB" id="6429109at2759"/>
<dbReference type="STRING" id="407821.A0A087UHQ5"/>
<dbReference type="InterPro" id="IPR042236">
    <property type="entry name" value="PI3K_accessory_sf"/>
</dbReference>
<accession>A0A087UHQ5</accession>
<dbReference type="GO" id="GO:0005886">
    <property type="term" value="C:plasma membrane"/>
    <property type="evidence" value="ECO:0007669"/>
    <property type="project" value="TreeGrafter"/>
</dbReference>
<dbReference type="EMBL" id="KK119850">
    <property type="protein sequence ID" value="KFM76894.1"/>
    <property type="molecule type" value="Genomic_DNA"/>
</dbReference>
<dbReference type="PANTHER" id="PTHR10048:SF15">
    <property type="entry name" value="PHOSPHATIDYLINOSITOL 4-KINASE ALPHA"/>
    <property type="match status" value="1"/>
</dbReference>
<dbReference type="InterPro" id="IPR018936">
    <property type="entry name" value="PI3/4_kinase_CS"/>
</dbReference>
<dbReference type="InterPro" id="IPR016024">
    <property type="entry name" value="ARM-type_fold"/>
</dbReference>
<dbReference type="Proteomes" id="UP000054359">
    <property type="component" value="Unassembled WGS sequence"/>
</dbReference>
<dbReference type="PROSITE" id="PS50290">
    <property type="entry name" value="PI3_4_KINASE_3"/>
    <property type="match status" value="1"/>
</dbReference>
<dbReference type="Pfam" id="PF00613">
    <property type="entry name" value="PI3Ka"/>
    <property type="match status" value="1"/>
</dbReference>
<dbReference type="PROSITE" id="PS00915">
    <property type="entry name" value="PI3_4_KINASE_1"/>
    <property type="match status" value="1"/>
</dbReference>
<dbReference type="InterPro" id="IPR001263">
    <property type="entry name" value="PI3K_accessory_dom"/>
</dbReference>
<dbReference type="InterPro" id="IPR036940">
    <property type="entry name" value="PI3/4_kinase_cat_sf"/>
</dbReference>
<dbReference type="Gene3D" id="1.25.40.70">
    <property type="entry name" value="Phosphatidylinositol 3-kinase, accessory domain (PIK)"/>
    <property type="match status" value="1"/>
</dbReference>
<evidence type="ECO:0000259" key="5">
    <source>
        <dbReference type="PROSITE" id="PS50290"/>
    </source>
</evidence>
<dbReference type="Pfam" id="PF00454">
    <property type="entry name" value="PI3_PI4_kinase"/>
    <property type="match status" value="1"/>
</dbReference>
<gene>
    <name evidence="7" type="ORF">X975_23881</name>
</gene>
<sequence>MLTWATVSPVKALAYFSRQYPRHPVTAQYAVRVLSSFPPDVILLYIPQLVQAVRHDSMGYVTEFIKSACKKSQLLAHQIIWNMKTNMYLDEEAQQQDPVMYEPLEHILSNIIGSLSGPAKLFYEREFEFFSKITAISGEIRPYPKGPQRKQACLNALSKIKVEPGCYLPSNPEAVVLDIDYKSGTPMQSAAKAPFLARFKVRHCGIHEMESKVLNMSKNDNDVTQEKDEGKEYWQAAIFKVGDDVRQDMLALQVITLFQNIFKQVGLDLFLFPYRVVATAPGCGVIECVPNAKSRDQLGRQTDIGLYEYFLKRYGDEMSKPFQKARRNFIKSMAAYSVIGFLLQIKDRHNGNIMVDTDGHIIHIDFGFMFESSPGGNLGFEPDIKLTDEMVMIMGGKMEAPPFRWFMELCVQAYLAVRPYREAIVSLVTLMLDTGLPCFRGQTIKLLRARFAPTASEKEAA</sequence>
<keyword evidence="8" id="KW-1185">Reference proteome</keyword>
<feature type="non-terminal residue" evidence="7">
    <location>
        <position position="461"/>
    </location>
</feature>
<dbReference type="SUPFAM" id="SSF48371">
    <property type="entry name" value="ARM repeat"/>
    <property type="match status" value="1"/>
</dbReference>
<dbReference type="GO" id="GO:0048015">
    <property type="term" value="P:phosphatidylinositol-mediated signaling"/>
    <property type="evidence" value="ECO:0007669"/>
    <property type="project" value="TreeGrafter"/>
</dbReference>
<protein>
    <recommendedName>
        <fullName evidence="2">1-phosphatidylinositol 4-kinase</fullName>
        <ecNumber evidence="2">2.7.1.67</ecNumber>
    </recommendedName>
</protein>
<organism evidence="7 8">
    <name type="scientific">Stegodyphus mimosarum</name>
    <name type="common">African social velvet spider</name>
    <dbReference type="NCBI Taxonomy" id="407821"/>
    <lineage>
        <taxon>Eukaryota</taxon>
        <taxon>Metazoa</taxon>
        <taxon>Ecdysozoa</taxon>
        <taxon>Arthropoda</taxon>
        <taxon>Chelicerata</taxon>
        <taxon>Arachnida</taxon>
        <taxon>Araneae</taxon>
        <taxon>Araneomorphae</taxon>
        <taxon>Entelegynae</taxon>
        <taxon>Eresoidea</taxon>
        <taxon>Eresidae</taxon>
        <taxon>Stegodyphus</taxon>
    </lineage>
</organism>
<dbReference type="SMART" id="SM00146">
    <property type="entry name" value="PI3Kc"/>
    <property type="match status" value="1"/>
</dbReference>
<dbReference type="AlphaFoldDB" id="A0A087UHQ5"/>
<dbReference type="PANTHER" id="PTHR10048">
    <property type="entry name" value="PHOSPHATIDYLINOSITOL KINASE"/>
    <property type="match status" value="1"/>
</dbReference>
<evidence type="ECO:0000256" key="3">
    <source>
        <dbReference type="ARBA" id="ARBA00022679"/>
    </source>
</evidence>
<dbReference type="FunFam" id="1.25.40.70:FF:000011">
    <property type="entry name" value="Phosphatidylinositol 4-kinase alpha"/>
    <property type="match status" value="1"/>
</dbReference>
<name>A0A087UHQ5_STEMI</name>
<dbReference type="GO" id="GO:0005737">
    <property type="term" value="C:cytoplasm"/>
    <property type="evidence" value="ECO:0007669"/>
    <property type="project" value="TreeGrafter"/>
</dbReference>
<dbReference type="SMART" id="SM00145">
    <property type="entry name" value="PI3Ka"/>
    <property type="match status" value="1"/>
</dbReference>
<dbReference type="GO" id="GO:0046854">
    <property type="term" value="P:phosphatidylinositol phosphate biosynthetic process"/>
    <property type="evidence" value="ECO:0007669"/>
    <property type="project" value="InterPro"/>
</dbReference>
<dbReference type="FunFam" id="1.10.1070.11:FF:000005">
    <property type="entry name" value="Phosphatidylinositol 4-kinase, catalytic, alpha"/>
    <property type="match status" value="1"/>
</dbReference>
<evidence type="ECO:0000256" key="2">
    <source>
        <dbReference type="ARBA" id="ARBA00012169"/>
    </source>
</evidence>
<dbReference type="EC" id="2.7.1.67" evidence="2"/>
<dbReference type="SUPFAM" id="SSF56112">
    <property type="entry name" value="Protein kinase-like (PK-like)"/>
    <property type="match status" value="1"/>
</dbReference>
<dbReference type="InterPro" id="IPR015433">
    <property type="entry name" value="PI3/4_kinase"/>
</dbReference>
<dbReference type="InterPro" id="IPR000403">
    <property type="entry name" value="PI3/4_kinase_cat_dom"/>
</dbReference>
<evidence type="ECO:0000313" key="7">
    <source>
        <dbReference type="EMBL" id="KFM76894.1"/>
    </source>
</evidence>
<dbReference type="PROSITE" id="PS00916">
    <property type="entry name" value="PI3_4_KINASE_2"/>
    <property type="match status" value="1"/>
</dbReference>
<feature type="domain" description="PIK helical" evidence="6">
    <location>
        <begin position="1"/>
        <end position="107"/>
    </location>
</feature>
<dbReference type="Gene3D" id="3.30.1010.10">
    <property type="entry name" value="Phosphatidylinositol 3-kinase Catalytic Subunit, Chain A, domain 4"/>
    <property type="match status" value="1"/>
</dbReference>
<keyword evidence="4 7" id="KW-0418">Kinase</keyword>
<evidence type="ECO:0000259" key="6">
    <source>
        <dbReference type="PROSITE" id="PS51545"/>
    </source>
</evidence>
<feature type="domain" description="PI3K/PI4K catalytic" evidence="5">
    <location>
        <begin position="207"/>
        <end position="461"/>
    </location>
</feature>
<proteinExistence type="inferred from homology"/>
<keyword evidence="3" id="KW-0808">Transferase</keyword>
<dbReference type="Gene3D" id="1.10.1070.11">
    <property type="entry name" value="Phosphatidylinositol 3-/4-kinase, catalytic domain"/>
    <property type="match status" value="1"/>
</dbReference>
<evidence type="ECO:0000313" key="8">
    <source>
        <dbReference type="Proteomes" id="UP000054359"/>
    </source>
</evidence>
<dbReference type="FunFam" id="3.30.1010.10:FF:000009">
    <property type="entry name" value="Phosphatidylinositol 4-kinase, catalytic, alpha"/>
    <property type="match status" value="1"/>
</dbReference>
<dbReference type="PROSITE" id="PS51545">
    <property type="entry name" value="PIK_HELICAL"/>
    <property type="match status" value="1"/>
</dbReference>
<evidence type="ECO:0000256" key="4">
    <source>
        <dbReference type="ARBA" id="ARBA00022777"/>
    </source>
</evidence>
<dbReference type="CDD" id="cd05167">
    <property type="entry name" value="PI4Kc_III_alpha"/>
    <property type="match status" value="1"/>
</dbReference>
<dbReference type="InterPro" id="IPR011009">
    <property type="entry name" value="Kinase-like_dom_sf"/>
</dbReference>
<dbReference type="OMA" id="FAFELEW"/>
<evidence type="ECO:0000256" key="1">
    <source>
        <dbReference type="ARBA" id="ARBA00006209"/>
    </source>
</evidence>
<reference evidence="7 8" key="1">
    <citation type="submission" date="2013-11" db="EMBL/GenBank/DDBJ databases">
        <title>Genome sequencing of Stegodyphus mimosarum.</title>
        <authorList>
            <person name="Bechsgaard J."/>
        </authorList>
    </citation>
    <scope>NUCLEOTIDE SEQUENCE [LARGE SCALE GENOMIC DNA]</scope>
</reference>